<evidence type="ECO:0000256" key="1">
    <source>
        <dbReference type="ARBA" id="ARBA00001971"/>
    </source>
</evidence>
<sequence length="559" mass="61971">MANVTETIVSSLSPYIRPETITALLHTKPTDAALAALSVFILLRLARAAKRRFTATKLRGPPSENWFFGVGDEVLRAPDSSALYEEWEQAYGSVYQIPSTLGTHRVVLCDPRAISHFYAKDTTTYVRTPGALFMIEELAGRNLLWAQGDAHKRQRKALTPAFSNSAIRKLTSVFTDSGYKCVDAWNSIIENSSENNGAVIEVQGWMSNVSLDTIGIAGFAHDFGTLLGKHSSVSEGFDRMNVESPPRNYRFLLSLVIPWIVKFPSKRRGMVKKLNSTMGEGAVPVLQRTREEKAAGAKGGSERSIIELLIKSEDDSAELHMSSQEVLDQMKLLIFAGYETTSIALTWALIELSKNQSTQTKLREELSQFTNSDPTYDQLTNSLPYLDAVALEVLRLHGPVFETTRMAGEDDIIPLSQPVTDASGKLVDHVTVTKGTLVTVPITYANRSVKFWGPRSREFVPERWLDGYDSHGNLAKGASKDLSGHRHLLTFADGSRMCLGKAFAVAEFKAVLSVLVRNFAFELRDGPDTKFESQRTFLPRPRVAGEKGVNVPLRVRRLD</sequence>
<comment type="subcellular location">
    <subcellularLocation>
        <location evidence="2">Membrane</location>
    </subcellularLocation>
</comment>
<evidence type="ECO:0000256" key="8">
    <source>
        <dbReference type="ARBA" id="ARBA00022989"/>
    </source>
</evidence>
<dbReference type="Gene3D" id="1.10.630.10">
    <property type="entry name" value="Cytochrome P450"/>
    <property type="match status" value="1"/>
</dbReference>
<dbReference type="InterPro" id="IPR050121">
    <property type="entry name" value="Cytochrome_P450_monoxygenase"/>
</dbReference>
<dbReference type="GO" id="GO:0016705">
    <property type="term" value="F:oxidoreductase activity, acting on paired donors, with incorporation or reduction of molecular oxygen"/>
    <property type="evidence" value="ECO:0007669"/>
    <property type="project" value="InterPro"/>
</dbReference>
<evidence type="ECO:0000256" key="5">
    <source>
        <dbReference type="ARBA" id="ARBA00022617"/>
    </source>
</evidence>
<evidence type="ECO:0000256" key="12">
    <source>
        <dbReference type="ARBA" id="ARBA00023136"/>
    </source>
</evidence>
<evidence type="ECO:0000313" key="14">
    <source>
        <dbReference type="EMBL" id="EIW75879.1"/>
    </source>
</evidence>
<dbReference type="PRINTS" id="PR00385">
    <property type="entry name" value="P450"/>
</dbReference>
<dbReference type="SUPFAM" id="SSF48264">
    <property type="entry name" value="Cytochrome P450"/>
    <property type="match status" value="1"/>
</dbReference>
<dbReference type="GO" id="GO:0005506">
    <property type="term" value="F:iron ion binding"/>
    <property type="evidence" value="ECO:0007669"/>
    <property type="project" value="InterPro"/>
</dbReference>
<dbReference type="PRINTS" id="PR00463">
    <property type="entry name" value="EP450I"/>
</dbReference>
<dbReference type="Pfam" id="PF00067">
    <property type="entry name" value="p450"/>
    <property type="match status" value="1"/>
</dbReference>
<name>A0A5M3M9M4_CONPW</name>
<dbReference type="PANTHER" id="PTHR24305">
    <property type="entry name" value="CYTOCHROME P450"/>
    <property type="match status" value="1"/>
</dbReference>
<evidence type="ECO:0000256" key="9">
    <source>
        <dbReference type="ARBA" id="ARBA00023002"/>
    </source>
</evidence>
<evidence type="ECO:0000256" key="13">
    <source>
        <dbReference type="PIRSR" id="PIRSR602401-1"/>
    </source>
</evidence>
<dbReference type="InterPro" id="IPR036396">
    <property type="entry name" value="Cyt_P450_sf"/>
</dbReference>
<dbReference type="OMA" id="HFDTPRN"/>
<dbReference type="KEGG" id="cput:CONPUDRAFT_169126"/>
<dbReference type="GO" id="GO:0020037">
    <property type="term" value="F:heme binding"/>
    <property type="evidence" value="ECO:0007669"/>
    <property type="project" value="InterPro"/>
</dbReference>
<dbReference type="OrthoDB" id="1470350at2759"/>
<protein>
    <submittedName>
        <fullName evidence="14">Cytochrome P450</fullName>
    </submittedName>
</protein>
<reference evidence="15" key="1">
    <citation type="journal article" date="2012" name="Science">
        <title>The Paleozoic origin of enzymatic lignin decomposition reconstructed from 31 fungal genomes.</title>
        <authorList>
            <person name="Floudas D."/>
            <person name="Binder M."/>
            <person name="Riley R."/>
            <person name="Barry K."/>
            <person name="Blanchette R.A."/>
            <person name="Henrissat B."/>
            <person name="Martinez A.T."/>
            <person name="Otillar R."/>
            <person name="Spatafora J.W."/>
            <person name="Yadav J.S."/>
            <person name="Aerts A."/>
            <person name="Benoit I."/>
            <person name="Boyd A."/>
            <person name="Carlson A."/>
            <person name="Copeland A."/>
            <person name="Coutinho P.M."/>
            <person name="de Vries R.P."/>
            <person name="Ferreira P."/>
            <person name="Findley K."/>
            <person name="Foster B."/>
            <person name="Gaskell J."/>
            <person name="Glotzer D."/>
            <person name="Gorecki P."/>
            <person name="Heitman J."/>
            <person name="Hesse C."/>
            <person name="Hori C."/>
            <person name="Igarashi K."/>
            <person name="Jurgens J.A."/>
            <person name="Kallen N."/>
            <person name="Kersten P."/>
            <person name="Kohler A."/>
            <person name="Kuees U."/>
            <person name="Kumar T.K.A."/>
            <person name="Kuo A."/>
            <person name="LaButti K."/>
            <person name="Larrondo L.F."/>
            <person name="Lindquist E."/>
            <person name="Ling A."/>
            <person name="Lombard V."/>
            <person name="Lucas S."/>
            <person name="Lundell T."/>
            <person name="Martin R."/>
            <person name="McLaughlin D.J."/>
            <person name="Morgenstern I."/>
            <person name="Morin E."/>
            <person name="Murat C."/>
            <person name="Nagy L.G."/>
            <person name="Nolan M."/>
            <person name="Ohm R.A."/>
            <person name="Patyshakuliyeva A."/>
            <person name="Rokas A."/>
            <person name="Ruiz-Duenas F.J."/>
            <person name="Sabat G."/>
            <person name="Salamov A."/>
            <person name="Samejima M."/>
            <person name="Schmutz J."/>
            <person name="Slot J.C."/>
            <person name="St John F."/>
            <person name="Stenlid J."/>
            <person name="Sun H."/>
            <person name="Sun S."/>
            <person name="Syed K."/>
            <person name="Tsang A."/>
            <person name="Wiebenga A."/>
            <person name="Young D."/>
            <person name="Pisabarro A."/>
            <person name="Eastwood D.C."/>
            <person name="Martin F."/>
            <person name="Cullen D."/>
            <person name="Grigoriev I.V."/>
            <person name="Hibbett D.S."/>
        </authorList>
    </citation>
    <scope>NUCLEOTIDE SEQUENCE [LARGE SCALE GENOMIC DNA]</scope>
    <source>
        <strain evidence="15">RWD-64-598 SS2</strain>
    </source>
</reference>
<feature type="binding site" description="axial binding residue" evidence="13">
    <location>
        <position position="498"/>
    </location>
    <ligand>
        <name>heme</name>
        <dbReference type="ChEBI" id="CHEBI:30413"/>
    </ligand>
    <ligandPart>
        <name>Fe</name>
        <dbReference type="ChEBI" id="CHEBI:18248"/>
    </ligandPart>
</feature>
<evidence type="ECO:0000256" key="6">
    <source>
        <dbReference type="ARBA" id="ARBA00022692"/>
    </source>
</evidence>
<gene>
    <name evidence="14" type="ORF">CONPUDRAFT_169126</name>
</gene>
<keyword evidence="8" id="KW-1133">Transmembrane helix</keyword>
<dbReference type="AlphaFoldDB" id="A0A5M3M9M4"/>
<evidence type="ECO:0000256" key="10">
    <source>
        <dbReference type="ARBA" id="ARBA00023004"/>
    </source>
</evidence>
<dbReference type="InterPro" id="IPR002401">
    <property type="entry name" value="Cyt_P450_E_grp-I"/>
</dbReference>
<keyword evidence="7 13" id="KW-0479">Metal-binding</keyword>
<dbReference type="Proteomes" id="UP000053558">
    <property type="component" value="Unassembled WGS sequence"/>
</dbReference>
<keyword evidence="6" id="KW-0812">Transmembrane</keyword>
<comment type="caution">
    <text evidence="14">The sequence shown here is derived from an EMBL/GenBank/DDBJ whole genome shotgun (WGS) entry which is preliminary data.</text>
</comment>
<keyword evidence="10 13" id="KW-0408">Iron</keyword>
<comment type="similarity">
    <text evidence="4">Belongs to the cytochrome P450 family.</text>
</comment>
<evidence type="ECO:0000256" key="2">
    <source>
        <dbReference type="ARBA" id="ARBA00004370"/>
    </source>
</evidence>
<keyword evidence="15" id="KW-1185">Reference proteome</keyword>
<dbReference type="PANTHER" id="PTHR24305:SF166">
    <property type="entry name" value="CYTOCHROME P450 12A4, MITOCHONDRIAL-RELATED"/>
    <property type="match status" value="1"/>
</dbReference>
<keyword evidence="11" id="KW-0503">Monooxygenase</keyword>
<dbReference type="GO" id="GO:0004497">
    <property type="term" value="F:monooxygenase activity"/>
    <property type="evidence" value="ECO:0007669"/>
    <property type="project" value="UniProtKB-KW"/>
</dbReference>
<organism evidence="14 15">
    <name type="scientific">Coniophora puteana (strain RWD-64-598)</name>
    <name type="common">Brown rot fungus</name>
    <dbReference type="NCBI Taxonomy" id="741705"/>
    <lineage>
        <taxon>Eukaryota</taxon>
        <taxon>Fungi</taxon>
        <taxon>Dikarya</taxon>
        <taxon>Basidiomycota</taxon>
        <taxon>Agaricomycotina</taxon>
        <taxon>Agaricomycetes</taxon>
        <taxon>Agaricomycetidae</taxon>
        <taxon>Boletales</taxon>
        <taxon>Coniophorineae</taxon>
        <taxon>Coniophoraceae</taxon>
        <taxon>Coniophora</taxon>
    </lineage>
</organism>
<evidence type="ECO:0000256" key="7">
    <source>
        <dbReference type="ARBA" id="ARBA00022723"/>
    </source>
</evidence>
<accession>A0A5M3M9M4</accession>
<keyword evidence="9" id="KW-0560">Oxidoreductase</keyword>
<proteinExistence type="inferred from homology"/>
<comment type="pathway">
    <text evidence="3">Secondary metabolite biosynthesis; terpenoid biosynthesis.</text>
</comment>
<evidence type="ECO:0000256" key="11">
    <source>
        <dbReference type="ARBA" id="ARBA00023033"/>
    </source>
</evidence>
<dbReference type="GO" id="GO:0016020">
    <property type="term" value="C:membrane"/>
    <property type="evidence" value="ECO:0007669"/>
    <property type="project" value="UniProtKB-SubCell"/>
</dbReference>
<keyword evidence="5 13" id="KW-0349">Heme</keyword>
<evidence type="ECO:0000313" key="15">
    <source>
        <dbReference type="Proteomes" id="UP000053558"/>
    </source>
</evidence>
<dbReference type="InterPro" id="IPR001128">
    <property type="entry name" value="Cyt_P450"/>
</dbReference>
<dbReference type="EMBL" id="JH711587">
    <property type="protein sequence ID" value="EIW75879.1"/>
    <property type="molecule type" value="Genomic_DNA"/>
</dbReference>
<dbReference type="RefSeq" id="XP_007773881.1">
    <property type="nucleotide sequence ID" value="XM_007775691.1"/>
</dbReference>
<evidence type="ECO:0000256" key="4">
    <source>
        <dbReference type="ARBA" id="ARBA00010617"/>
    </source>
</evidence>
<keyword evidence="12" id="KW-0472">Membrane</keyword>
<evidence type="ECO:0000256" key="3">
    <source>
        <dbReference type="ARBA" id="ARBA00004721"/>
    </source>
</evidence>
<dbReference type="GeneID" id="19206157"/>
<comment type="cofactor">
    <cofactor evidence="1 13">
        <name>heme</name>
        <dbReference type="ChEBI" id="CHEBI:30413"/>
    </cofactor>
</comment>